<feature type="repeat" description="ANK" evidence="3">
    <location>
        <begin position="463"/>
        <end position="495"/>
    </location>
</feature>
<dbReference type="InterPro" id="IPR002110">
    <property type="entry name" value="Ankyrin_rpt"/>
</dbReference>
<evidence type="ECO:0000256" key="2">
    <source>
        <dbReference type="ARBA" id="ARBA00023043"/>
    </source>
</evidence>
<comment type="caution">
    <text evidence="5">The sequence shown here is derived from an EMBL/GenBank/DDBJ whole genome shotgun (WGS) entry which is preliminary data.</text>
</comment>
<dbReference type="PROSITE" id="PS50088">
    <property type="entry name" value="ANK_REPEAT"/>
    <property type="match status" value="6"/>
</dbReference>
<evidence type="ECO:0000256" key="1">
    <source>
        <dbReference type="ARBA" id="ARBA00022737"/>
    </source>
</evidence>
<feature type="repeat" description="ANK" evidence="3">
    <location>
        <begin position="496"/>
        <end position="529"/>
    </location>
</feature>
<gene>
    <name evidence="5" type="ORF">FTOL_12747</name>
</gene>
<organism evidence="5 6">
    <name type="scientific">Fusarium torulosum</name>
    <dbReference type="NCBI Taxonomy" id="33205"/>
    <lineage>
        <taxon>Eukaryota</taxon>
        <taxon>Fungi</taxon>
        <taxon>Dikarya</taxon>
        <taxon>Ascomycota</taxon>
        <taxon>Pezizomycotina</taxon>
        <taxon>Sordariomycetes</taxon>
        <taxon>Hypocreomycetidae</taxon>
        <taxon>Hypocreales</taxon>
        <taxon>Nectriaceae</taxon>
        <taxon>Fusarium</taxon>
    </lineage>
</organism>
<evidence type="ECO:0000256" key="4">
    <source>
        <dbReference type="SAM" id="MobiDB-lite"/>
    </source>
</evidence>
<dbReference type="GO" id="GO:0005634">
    <property type="term" value="C:nucleus"/>
    <property type="evidence" value="ECO:0007669"/>
    <property type="project" value="TreeGrafter"/>
</dbReference>
<dbReference type="SMART" id="SM00248">
    <property type="entry name" value="ANK"/>
    <property type="match status" value="10"/>
</dbReference>
<dbReference type="EMBL" id="ONZP01000643">
    <property type="protein sequence ID" value="SPJ88852.1"/>
    <property type="molecule type" value="Genomic_DNA"/>
</dbReference>
<keyword evidence="2 3" id="KW-0040">ANK repeat</keyword>
<protein>
    <submittedName>
        <fullName evidence="5">Uncharacterized protein</fullName>
    </submittedName>
</protein>
<dbReference type="PRINTS" id="PR01415">
    <property type="entry name" value="ANKYRIN"/>
</dbReference>
<dbReference type="SUPFAM" id="SSF48403">
    <property type="entry name" value="Ankyrin repeat"/>
    <property type="match status" value="1"/>
</dbReference>
<name>A0AAE8ML04_9HYPO</name>
<dbReference type="InterPro" id="IPR012985">
    <property type="entry name" value="Peptidase_S64_Ssy5"/>
</dbReference>
<dbReference type="AlphaFoldDB" id="A0AAE8ML04"/>
<evidence type="ECO:0000256" key="3">
    <source>
        <dbReference type="PROSITE-ProRule" id="PRU00023"/>
    </source>
</evidence>
<dbReference type="Gene3D" id="1.25.40.20">
    <property type="entry name" value="Ankyrin repeat-containing domain"/>
    <property type="match status" value="5"/>
</dbReference>
<dbReference type="PANTHER" id="PTHR24201:SF16">
    <property type="entry name" value="ANKYRIN-1-LIKE-RELATED"/>
    <property type="match status" value="1"/>
</dbReference>
<evidence type="ECO:0000313" key="5">
    <source>
        <dbReference type="EMBL" id="SPJ88852.1"/>
    </source>
</evidence>
<feature type="repeat" description="ANK" evidence="3">
    <location>
        <begin position="330"/>
        <end position="362"/>
    </location>
</feature>
<dbReference type="Pfam" id="PF00023">
    <property type="entry name" value="Ank"/>
    <property type="match status" value="2"/>
</dbReference>
<dbReference type="Pfam" id="PF08192">
    <property type="entry name" value="Peptidase_S64"/>
    <property type="match status" value="1"/>
</dbReference>
<feature type="compositionally biased region" description="Basic and acidic residues" evidence="4">
    <location>
        <begin position="693"/>
        <end position="703"/>
    </location>
</feature>
<proteinExistence type="predicted"/>
<reference evidence="5" key="1">
    <citation type="submission" date="2018-03" db="EMBL/GenBank/DDBJ databases">
        <authorList>
            <person name="Guldener U."/>
        </authorList>
    </citation>
    <scope>NUCLEOTIDE SEQUENCE</scope>
</reference>
<dbReference type="Pfam" id="PF12796">
    <property type="entry name" value="Ank_2"/>
    <property type="match status" value="3"/>
</dbReference>
<feature type="repeat" description="ANK" evidence="3">
    <location>
        <begin position="396"/>
        <end position="428"/>
    </location>
</feature>
<feature type="repeat" description="ANK" evidence="3">
    <location>
        <begin position="429"/>
        <end position="462"/>
    </location>
</feature>
<accession>A0AAE8ML04</accession>
<keyword evidence="1" id="KW-0677">Repeat</keyword>
<evidence type="ECO:0000313" key="6">
    <source>
        <dbReference type="Proteomes" id="UP001187734"/>
    </source>
</evidence>
<feature type="region of interest" description="Disordered" evidence="4">
    <location>
        <begin position="688"/>
        <end position="707"/>
    </location>
</feature>
<sequence>MVHNDSKSLVDCESLSRTIYHSLRPTSREGGVDIAAELYLPVVLNATLTDKSREGLGQALEQLRHSAESVPASLFYHRQLGLSAVATSLPFLKSYEFAKALTWILQEFKQALASNNDTVILDPHNLASLAYAALQVDHTSEAYQSIEILLYFCLPDLFQPDRTSQGMSPIELIFDVASAASIANFMTSAAGYRLLGDASTWKLFQSIVSQDLERFDLSLVKPLADLFSKYFARRLTGTMDTKPLEVFIQRQTGRLLEAELGPTASFINLGMSLGLDTKLVTEVLGNMEMDMVDQAGRTLIHASAERGLDQAIQYLTTASASKLIDVGDNEGRTPLHEAAGSDFPHTVNTLLEAGAQVDVTDKDGRTPLHEAAGSDFPHTVNTLLEAGAQVDVTDKDGRTPLHEAAKRYYSDTVKALLEAGAQVDVTDKDGRTPLHEAVVKGYSSDTVNTLLEAGAQVDVTDKDGRTPLHEAAKMSSSDTVNALLEAGAQVDVTDKDGRTPLHEAAVKGYSSDTVKALLEAGAEANVKDNEGRTPLFIAVQTDISSYYPLFIDLAEHWLKLRPYIATELRSVPSRAVVDTLLNFKANTQLPNTEGLTVFHVAAQGSSTGCLQLLLNHLDTRADMQDCRGDTPLHLAMESGSYPNAALLTSKYTSFLIKNHKGMTPLDVASKRSRKALWILIRAARLSQITKPNKQPEEHDRSEDPDWPEDYFAEASKNILSNLRKATMRSRVPRYQMLDDKQGTIPRLQTFPLGRSSTSIPARVRREVRERLKATNHRGWAVLCVSLGVTQDDAVPAIVVIHPLAEKLWEDVSSSIGDGVEYLIEKGSISRQSNLISELRMFQNEPRNGSSIGSVSTDSRWGSLGGYLRLKDGDVLAMTCGHVLTRGDRLDSTTACVQPSFYHHNNHLHRTCLQEFLNNHGQWNYTCSTPATCPYFGLVDRICTRTLSVSCEGAAEPELVTISIDWAILKNLSRPARQNTIHGRAVRGWRAILYTVNGNGEIEVGNGQKVFMQGARSGEVQGNLTSPLVGCCLEGNSEETQEIGIIGCDGKSFSAQGDSGSWVIEVDEDEQGNGSVIGVLLGGYYDGTACFSLITPMEHLLKDIEETMGSKIDFPEWGSTHS</sequence>
<dbReference type="InterPro" id="IPR036770">
    <property type="entry name" value="Ankyrin_rpt-contain_sf"/>
</dbReference>
<keyword evidence="6" id="KW-1185">Reference proteome</keyword>
<feature type="repeat" description="ANK" evidence="3">
    <location>
        <begin position="363"/>
        <end position="395"/>
    </location>
</feature>
<dbReference type="Proteomes" id="UP001187734">
    <property type="component" value="Unassembled WGS sequence"/>
</dbReference>
<dbReference type="PANTHER" id="PTHR24201">
    <property type="entry name" value="ANK_REP_REGION DOMAIN-CONTAINING PROTEIN"/>
    <property type="match status" value="1"/>
</dbReference>
<dbReference type="InterPro" id="IPR050776">
    <property type="entry name" value="Ank_Repeat/CDKN_Inhibitor"/>
</dbReference>
<dbReference type="PROSITE" id="PS50297">
    <property type="entry name" value="ANK_REP_REGION"/>
    <property type="match status" value="6"/>
</dbReference>